<evidence type="ECO:0000256" key="8">
    <source>
        <dbReference type="ARBA" id="ARBA00023136"/>
    </source>
</evidence>
<keyword evidence="2" id="KW-0813">Transport</keyword>
<comment type="subcellular location">
    <subcellularLocation>
        <location evidence="1">Cell membrane</location>
        <topology evidence="1">Multi-pass membrane protein</topology>
    </subcellularLocation>
</comment>
<dbReference type="EMBL" id="CP058998">
    <property type="protein sequence ID" value="QLJ52409.1"/>
    <property type="molecule type" value="Genomic_DNA"/>
</dbReference>
<keyword evidence="8 9" id="KW-0472">Membrane</keyword>
<evidence type="ECO:0000256" key="7">
    <source>
        <dbReference type="ARBA" id="ARBA00023010"/>
    </source>
</evidence>
<evidence type="ECO:0000259" key="10">
    <source>
        <dbReference type="Pfam" id="PF02355"/>
    </source>
</evidence>
<dbReference type="SUPFAM" id="SSF82866">
    <property type="entry name" value="Multidrug efflux transporter AcrB transmembrane domain"/>
    <property type="match status" value="1"/>
</dbReference>
<evidence type="ECO:0000256" key="3">
    <source>
        <dbReference type="ARBA" id="ARBA00022475"/>
    </source>
</evidence>
<dbReference type="InterPro" id="IPR022646">
    <property type="entry name" value="SecD/SecF_CS"/>
</dbReference>
<evidence type="ECO:0000313" key="12">
    <source>
        <dbReference type="Proteomes" id="UP000510821"/>
    </source>
</evidence>
<evidence type="ECO:0000256" key="4">
    <source>
        <dbReference type="ARBA" id="ARBA00022692"/>
    </source>
</evidence>
<dbReference type="Pfam" id="PF07549">
    <property type="entry name" value="Sec_GG"/>
    <property type="match status" value="1"/>
</dbReference>
<evidence type="ECO:0000313" key="11">
    <source>
        <dbReference type="EMBL" id="QLJ52409.1"/>
    </source>
</evidence>
<sequence length="525" mass="57237">MNYRKLLREPRIMVLLAAIAVACILIVTQGLHFGLEFEGGVRIPISLEKRVNQLEMSDIVNTIKLRVTKYGMSQVVVKGIGESEIYVEMPKGDVSQVEEIEKILRQQGRFEGIVDGRVAVSGEDIMPGSIRESSPALQGNDVRWAVSFAINQEAARSFATVVYGKADYPVYMFLDRPEDAIVVVKRSDLLSNNLTVSESEVIRALENAGRRENDSISIFIEDDFASEKQSIEALNSTKRVAIVSAEADPEVVSELQGMNYQITNKTTEEMRPTLYYNEEGGLKVNSWGAIDLLSSPILSKDITEGRINQFYEVSGFAPSGLTLEQKQKSALAESRKLKSILSGGALPVKIIMGTPTTIPAPLGEEFLKYSAIGAVASALAVSLMIFLRYKESRIVLPIIATILLEMTLTLSVVGTVLGTIDLGVMAGVIGATGIGVNDQIIITDEILGKKKEGEDEERSAKAGIARAFFIVLTVALISVIAMIPLLFSGLVEIMGYAISVIIEVIIGVTITRPAFGKFMEKMFEN</sequence>
<keyword evidence="3" id="KW-1003">Cell membrane</keyword>
<organism evidence="11 12">
    <name type="scientific">Fermentimicrarchaeum limneticum</name>
    <dbReference type="NCBI Taxonomy" id="2795018"/>
    <lineage>
        <taxon>Archaea</taxon>
        <taxon>Candidatus Micrarchaeota</taxon>
        <taxon>Candidatus Fermentimicrarchaeales</taxon>
        <taxon>Candidatus Fermentimicrarchaeaceae</taxon>
        <taxon>Candidatus Fermentimicrarchaeum</taxon>
    </lineage>
</organism>
<evidence type="ECO:0000256" key="6">
    <source>
        <dbReference type="ARBA" id="ARBA00022989"/>
    </source>
</evidence>
<dbReference type="Proteomes" id="UP000510821">
    <property type="component" value="Chromosome"/>
</dbReference>
<dbReference type="PANTHER" id="PTHR30081:SF1">
    <property type="entry name" value="PROTEIN TRANSLOCASE SUBUNIT SECD"/>
    <property type="match status" value="1"/>
</dbReference>
<feature type="transmembrane region" description="Helical" evidence="9">
    <location>
        <begin position="422"/>
        <end position="442"/>
    </location>
</feature>
<dbReference type="Gene3D" id="3.30.70.3400">
    <property type="match status" value="1"/>
</dbReference>
<keyword evidence="5" id="KW-0653">Protein transport</keyword>
<feature type="domain" description="Protein export membrane protein SecD/SecF C-terminal" evidence="10">
    <location>
        <begin position="357"/>
        <end position="509"/>
    </location>
</feature>
<evidence type="ECO:0000256" key="9">
    <source>
        <dbReference type="SAM" id="Phobius"/>
    </source>
</evidence>
<dbReference type="KEGG" id="flt:Sv326_0234"/>
<keyword evidence="4 9" id="KW-0812">Transmembrane</keyword>
<dbReference type="AlphaFoldDB" id="A0A7D5XJB3"/>
<dbReference type="GO" id="GO:0015031">
    <property type="term" value="P:protein transport"/>
    <property type="evidence" value="ECO:0007669"/>
    <property type="project" value="UniProtKB-KW"/>
</dbReference>
<evidence type="ECO:0000256" key="1">
    <source>
        <dbReference type="ARBA" id="ARBA00004651"/>
    </source>
</evidence>
<dbReference type="PANTHER" id="PTHR30081">
    <property type="entry name" value="PROTEIN-EXPORT MEMBRANE PROTEIN SEC"/>
    <property type="match status" value="1"/>
</dbReference>
<dbReference type="Gene3D" id="1.20.1640.10">
    <property type="entry name" value="Multidrug efflux transporter AcrB transmembrane domain"/>
    <property type="match status" value="1"/>
</dbReference>
<dbReference type="GO" id="GO:0005886">
    <property type="term" value="C:plasma membrane"/>
    <property type="evidence" value="ECO:0007669"/>
    <property type="project" value="UniProtKB-SubCell"/>
</dbReference>
<protein>
    <submittedName>
        <fullName evidence="11">Preprotein translocase subunit SecD</fullName>
    </submittedName>
</protein>
<feature type="transmembrane region" description="Helical" evidence="9">
    <location>
        <begin position="394"/>
        <end position="416"/>
    </location>
</feature>
<feature type="transmembrane region" description="Helical" evidence="9">
    <location>
        <begin position="463"/>
        <end position="487"/>
    </location>
</feature>
<gene>
    <name evidence="11" type="ORF">Sv326_0234</name>
</gene>
<name>A0A7D5XJB3_FERL1</name>
<feature type="transmembrane region" description="Helical" evidence="9">
    <location>
        <begin position="493"/>
        <end position="515"/>
    </location>
</feature>
<evidence type="ECO:0000256" key="5">
    <source>
        <dbReference type="ARBA" id="ARBA00022927"/>
    </source>
</evidence>
<dbReference type="InterPro" id="IPR048634">
    <property type="entry name" value="SecD_SecF_C"/>
</dbReference>
<evidence type="ECO:0000256" key="2">
    <source>
        <dbReference type="ARBA" id="ARBA00022448"/>
    </source>
</evidence>
<proteinExistence type="predicted"/>
<accession>A0A7D5XJB3</accession>
<keyword evidence="7" id="KW-0811">Translocation</keyword>
<dbReference type="PROSITE" id="PS51257">
    <property type="entry name" value="PROKAR_LIPOPROTEIN"/>
    <property type="match status" value="1"/>
</dbReference>
<dbReference type="InterPro" id="IPR022813">
    <property type="entry name" value="SecD/SecF_arch_bac"/>
</dbReference>
<reference evidence="12" key="1">
    <citation type="submission" date="2020-07" db="EMBL/GenBank/DDBJ databases">
        <title>Metabolic diversity and evolutionary history of the archaeal phylum ###Micrarchaeota### uncovered from a freshwater lake metagenome.</title>
        <authorList>
            <person name="Kadnikov V.V."/>
            <person name="Savvichev A.S."/>
            <person name="Mardanov A.V."/>
            <person name="Beletsky A.V."/>
            <person name="Chupakov A.V."/>
            <person name="Kokryatskaya N.M."/>
            <person name="Pimenov N.V."/>
            <person name="Ravin N.V."/>
        </authorList>
    </citation>
    <scope>NUCLEOTIDE SEQUENCE [LARGE SCALE GENOMIC DNA]</scope>
</reference>
<feature type="transmembrane region" description="Helical" evidence="9">
    <location>
        <begin position="366"/>
        <end position="387"/>
    </location>
</feature>
<dbReference type="Pfam" id="PF02355">
    <property type="entry name" value="SecD_SecF_C"/>
    <property type="match status" value="1"/>
</dbReference>
<keyword evidence="6 9" id="KW-1133">Transmembrane helix</keyword>
<feature type="transmembrane region" description="Helical" evidence="9">
    <location>
        <begin position="12"/>
        <end position="35"/>
    </location>
</feature>